<protein>
    <submittedName>
        <fullName evidence="1">Uncharacterized protein</fullName>
    </submittedName>
</protein>
<dbReference type="EMBL" id="KR080195">
    <property type="protein sequence ID" value="AKF14413.1"/>
    <property type="molecule type" value="Genomic_DNA"/>
</dbReference>
<sequence length="72" mass="8269">MTMGNPITLGSTRGFCETYDELHEIGVPDWQIAKRMGISILSLERQLIRYGRQVSELLRDMADEERSKRKAA</sequence>
<evidence type="ECO:0000313" key="2">
    <source>
        <dbReference type="Proteomes" id="UP000214372"/>
    </source>
</evidence>
<evidence type="ECO:0000313" key="1">
    <source>
        <dbReference type="EMBL" id="AKF14413.1"/>
    </source>
</evidence>
<dbReference type="KEGG" id="vg:26646483"/>
<dbReference type="Proteomes" id="UP000214372">
    <property type="component" value="Segment"/>
</dbReference>
<proteinExistence type="predicted"/>
<accession>A0A0F6WE41</accession>
<name>A0A0F6WE41_9CAUD</name>
<reference evidence="1 2" key="1">
    <citation type="journal article" date="2015" name="Genome Announc.">
        <title>Genome Sequence of Mycobacteriophage Phayonce.</title>
        <authorList>
            <person name="Pope W.H."/>
            <person name="Jacobetz E."/>
            <person name="Johnson C.A."/>
            <person name="Kihle B.L."/>
            <person name="Sobeski M.A."/>
            <person name="Werner M.B."/>
            <person name="Adkins N.L."/>
            <person name="Kramer Z.J."/>
            <person name="Montgomery M.T."/>
            <person name="Grubb S.R."/>
            <person name="Warner M.H."/>
            <person name="Bowman C.A."/>
            <person name="Russell D.A."/>
            <person name="Hatfull G.F."/>
        </authorList>
    </citation>
    <scope>NUCLEOTIDE SEQUENCE [LARGE SCALE GENOMIC DNA]</scope>
</reference>
<keyword evidence="2" id="KW-1185">Reference proteome</keyword>
<dbReference type="RefSeq" id="YP_009198397.1">
    <property type="nucleotide sequence ID" value="NC_028796.1"/>
</dbReference>
<dbReference type="GeneID" id="26646483"/>
<gene>
    <name evidence="1" type="primary">53</name>
    <name evidence="1" type="ORF">SEA_PHAYONCE_53</name>
</gene>
<organism evidence="1 2">
    <name type="scientific">Mycobacterium phage Phayonce</name>
    <dbReference type="NCBI Taxonomy" id="1647302"/>
    <lineage>
        <taxon>Viruses</taxon>
        <taxon>Duplodnaviria</taxon>
        <taxon>Heunggongvirae</taxon>
        <taxon>Uroviricota</taxon>
        <taxon>Caudoviricetes</taxon>
        <taxon>Pclasvirinae</taxon>
        <taxon>Phayoncevirus</taxon>
        <taxon>Phayoncevirus phayonce</taxon>
    </lineage>
</organism>